<organism evidence="1 2">
    <name type="scientific">Puccinia sorghi</name>
    <dbReference type="NCBI Taxonomy" id="27349"/>
    <lineage>
        <taxon>Eukaryota</taxon>
        <taxon>Fungi</taxon>
        <taxon>Dikarya</taxon>
        <taxon>Basidiomycota</taxon>
        <taxon>Pucciniomycotina</taxon>
        <taxon>Pucciniomycetes</taxon>
        <taxon>Pucciniales</taxon>
        <taxon>Pucciniaceae</taxon>
        <taxon>Puccinia</taxon>
    </lineage>
</organism>
<dbReference type="AlphaFoldDB" id="A0A0L6UA70"/>
<comment type="caution">
    <text evidence="1">The sequence shown here is derived from an EMBL/GenBank/DDBJ whole genome shotgun (WGS) entry which is preliminary data.</text>
</comment>
<keyword evidence="2" id="KW-1185">Reference proteome</keyword>
<sequence length="118" mass="12931">MKLNPAFPIHDCLGQKVACVNLNCRNNSPPGIAELSKFFNLHLLGQIWSIKAVWAQAKVLLGAAPPSLGFVPRRLGHVPRGLDGPQILTQPSFGGTYPIYWPISLVQFRGTQSDCYGF</sequence>
<reference evidence="1 2" key="1">
    <citation type="submission" date="2015-08" db="EMBL/GenBank/DDBJ databases">
        <title>Next Generation Sequencing and Analysis of the Genome of Puccinia sorghi L Schw, the Causal Agent of Maize Common Rust.</title>
        <authorList>
            <person name="Rochi L."/>
            <person name="Burguener G."/>
            <person name="Darino M."/>
            <person name="Turjanski A."/>
            <person name="Kreff E."/>
            <person name="Dieguez M.J."/>
            <person name="Sacco F."/>
        </authorList>
    </citation>
    <scope>NUCLEOTIDE SEQUENCE [LARGE SCALE GENOMIC DNA]</scope>
    <source>
        <strain evidence="1 2">RO10H11247</strain>
    </source>
</reference>
<name>A0A0L6UA70_9BASI</name>
<evidence type="ECO:0000313" key="2">
    <source>
        <dbReference type="Proteomes" id="UP000037035"/>
    </source>
</evidence>
<gene>
    <name evidence="1" type="ORF">VP01_83g15</name>
</gene>
<dbReference type="EMBL" id="LAVV01013938">
    <property type="protein sequence ID" value="KNZ45197.1"/>
    <property type="molecule type" value="Genomic_DNA"/>
</dbReference>
<dbReference type="Proteomes" id="UP000037035">
    <property type="component" value="Unassembled WGS sequence"/>
</dbReference>
<accession>A0A0L6UA70</accession>
<proteinExistence type="predicted"/>
<protein>
    <submittedName>
        <fullName evidence="1">Uncharacterized protein</fullName>
    </submittedName>
</protein>
<evidence type="ECO:0000313" key="1">
    <source>
        <dbReference type="EMBL" id="KNZ45197.1"/>
    </source>
</evidence>
<dbReference type="VEuPathDB" id="FungiDB:VP01_83g15"/>